<keyword evidence="2" id="KW-1185">Reference proteome</keyword>
<sequence>MAADEDLRISADHLAGLAAECAVKAILIDFLGSRLNARNMPENPEVEALYRVGNAMKWKKQHGHLPELWEHLTAVAHRRRGGGSGALFTQLIWKNPFAGWDVANRYCDGTAITDAEVDRHLKAAYDLIAAHEQAGILGTRTHS</sequence>
<evidence type="ECO:0000313" key="2">
    <source>
        <dbReference type="Proteomes" id="UP001052655"/>
    </source>
</evidence>
<gene>
    <name evidence="1" type="ORF">Sdagh_36070</name>
</gene>
<evidence type="ECO:0000313" key="1">
    <source>
        <dbReference type="EMBL" id="GHI31877.1"/>
    </source>
</evidence>
<protein>
    <submittedName>
        <fullName evidence="1">Uncharacterized protein</fullName>
    </submittedName>
</protein>
<proteinExistence type="predicted"/>
<dbReference type="Proteomes" id="UP001052655">
    <property type="component" value="Unassembled WGS sequence"/>
</dbReference>
<reference evidence="1" key="1">
    <citation type="submission" date="2024-05" db="EMBL/GenBank/DDBJ databases">
        <title>Whole genome shotgun sequence of Streptomyces daghestanicus NBRC 12762.</title>
        <authorList>
            <person name="Komaki H."/>
            <person name="Tamura T."/>
        </authorList>
    </citation>
    <scope>NUCLEOTIDE SEQUENCE</scope>
    <source>
        <strain evidence="1">NBRC 12762</strain>
    </source>
</reference>
<name>A0ABQ3Q3Q4_9ACTN</name>
<comment type="caution">
    <text evidence="1">The sequence shown here is derived from an EMBL/GenBank/DDBJ whole genome shotgun (WGS) entry which is preliminary data.</text>
</comment>
<dbReference type="RefSeq" id="WP_190076978.1">
    <property type="nucleotide sequence ID" value="NZ_BMTC01000006.1"/>
</dbReference>
<accession>A0ABQ3Q3Q4</accession>
<dbReference type="EMBL" id="BNDX01000008">
    <property type="protein sequence ID" value="GHI31877.1"/>
    <property type="molecule type" value="Genomic_DNA"/>
</dbReference>
<organism evidence="1 2">
    <name type="scientific">Streptomyces daghestanicus</name>
    <dbReference type="NCBI Taxonomy" id="66885"/>
    <lineage>
        <taxon>Bacteria</taxon>
        <taxon>Bacillati</taxon>
        <taxon>Actinomycetota</taxon>
        <taxon>Actinomycetes</taxon>
        <taxon>Kitasatosporales</taxon>
        <taxon>Streptomycetaceae</taxon>
        <taxon>Streptomyces</taxon>
    </lineage>
</organism>